<dbReference type="RefSeq" id="WP_256404882.1">
    <property type="nucleotide sequence ID" value="NZ_JANHDK010000001.1"/>
</dbReference>
<keyword evidence="3" id="KW-1185">Reference proteome</keyword>
<organism evidence="2 3">
    <name type="scientific">Haloplanus ruber</name>
    <dbReference type="NCBI Taxonomy" id="869892"/>
    <lineage>
        <taxon>Archaea</taxon>
        <taxon>Methanobacteriati</taxon>
        <taxon>Methanobacteriota</taxon>
        <taxon>Stenosarchaea group</taxon>
        <taxon>Halobacteria</taxon>
        <taxon>Halobacteriales</taxon>
        <taxon>Haloferacaceae</taxon>
        <taxon>Haloplanus</taxon>
    </lineage>
</organism>
<dbReference type="EMBL" id="JBHUDL010000010">
    <property type="protein sequence ID" value="MFD1634641.1"/>
    <property type="molecule type" value="Genomic_DNA"/>
</dbReference>
<name>A0ABD6D2T1_9EURY</name>
<protein>
    <submittedName>
        <fullName evidence="2">Uncharacterized protein</fullName>
    </submittedName>
</protein>
<accession>A0ABD6D2T1</accession>
<dbReference type="AlphaFoldDB" id="A0ABD6D2T1"/>
<proteinExistence type="predicted"/>
<comment type="caution">
    <text evidence="2">The sequence shown here is derived from an EMBL/GenBank/DDBJ whole genome shotgun (WGS) entry which is preliminary data.</text>
</comment>
<evidence type="ECO:0000313" key="2">
    <source>
        <dbReference type="EMBL" id="MFD1634641.1"/>
    </source>
</evidence>
<dbReference type="Proteomes" id="UP001597075">
    <property type="component" value="Unassembled WGS sequence"/>
</dbReference>
<gene>
    <name evidence="2" type="ORF">ACFSBJ_13000</name>
</gene>
<evidence type="ECO:0000313" key="3">
    <source>
        <dbReference type="Proteomes" id="UP001597075"/>
    </source>
</evidence>
<feature type="region of interest" description="Disordered" evidence="1">
    <location>
        <begin position="1"/>
        <end position="20"/>
    </location>
</feature>
<sequence length="109" mass="12376">MDDGDETRLVTDPPAPQPGEIVHYQDFVQILVDTVEARFLHGDGVDIGHALDDERLSERLRRETIKLSHLSYLLGEELESNEKEPNHTEEVRDELDALADILDDIDDLS</sequence>
<evidence type="ECO:0000256" key="1">
    <source>
        <dbReference type="SAM" id="MobiDB-lite"/>
    </source>
</evidence>
<reference evidence="2 3" key="1">
    <citation type="journal article" date="2019" name="Int. J. Syst. Evol. Microbiol.">
        <title>The Global Catalogue of Microorganisms (GCM) 10K type strain sequencing project: providing services to taxonomists for standard genome sequencing and annotation.</title>
        <authorList>
            <consortium name="The Broad Institute Genomics Platform"/>
            <consortium name="The Broad Institute Genome Sequencing Center for Infectious Disease"/>
            <person name="Wu L."/>
            <person name="Ma J."/>
        </authorList>
    </citation>
    <scope>NUCLEOTIDE SEQUENCE [LARGE SCALE GENOMIC DNA]</scope>
    <source>
        <strain evidence="2 3">CGMCC 1.10594</strain>
    </source>
</reference>